<reference evidence="2" key="2">
    <citation type="submission" date="2021-03" db="UniProtKB">
        <authorList>
            <consortium name="EnsemblPlants"/>
        </authorList>
    </citation>
    <scope>IDENTIFICATION</scope>
</reference>
<protein>
    <submittedName>
        <fullName evidence="2">Uncharacterized protein</fullName>
    </submittedName>
</protein>
<evidence type="ECO:0000313" key="2">
    <source>
        <dbReference type="EnsemblPlants" id="cds.evm.model.02.120"/>
    </source>
</evidence>
<accession>A0A803NSN5</accession>
<evidence type="ECO:0000256" key="1">
    <source>
        <dbReference type="SAM" id="MobiDB-lite"/>
    </source>
</evidence>
<dbReference type="Gramene" id="evm.model.02.120">
    <property type="protein sequence ID" value="cds.evm.model.02.120"/>
    <property type="gene ID" value="evm.TU.02.120"/>
</dbReference>
<dbReference type="EnsemblPlants" id="evm.model.02.120">
    <property type="protein sequence ID" value="cds.evm.model.02.120"/>
    <property type="gene ID" value="evm.TU.02.120"/>
</dbReference>
<keyword evidence="3" id="KW-1185">Reference proteome</keyword>
<reference evidence="2" key="1">
    <citation type="submission" date="2018-11" db="EMBL/GenBank/DDBJ databases">
        <authorList>
            <person name="Grassa J C."/>
        </authorList>
    </citation>
    <scope>NUCLEOTIDE SEQUENCE [LARGE SCALE GENOMIC DNA]</scope>
</reference>
<proteinExistence type="predicted"/>
<feature type="region of interest" description="Disordered" evidence="1">
    <location>
        <begin position="64"/>
        <end position="108"/>
    </location>
</feature>
<name>A0A803NSN5_CANSA</name>
<dbReference type="EMBL" id="UZAU01000089">
    <property type="status" value="NOT_ANNOTATED_CDS"/>
    <property type="molecule type" value="Genomic_DNA"/>
</dbReference>
<evidence type="ECO:0000313" key="3">
    <source>
        <dbReference type="Proteomes" id="UP000596661"/>
    </source>
</evidence>
<organism evidence="2 3">
    <name type="scientific">Cannabis sativa</name>
    <name type="common">Hemp</name>
    <name type="synonym">Marijuana</name>
    <dbReference type="NCBI Taxonomy" id="3483"/>
    <lineage>
        <taxon>Eukaryota</taxon>
        <taxon>Viridiplantae</taxon>
        <taxon>Streptophyta</taxon>
        <taxon>Embryophyta</taxon>
        <taxon>Tracheophyta</taxon>
        <taxon>Spermatophyta</taxon>
        <taxon>Magnoliopsida</taxon>
        <taxon>eudicotyledons</taxon>
        <taxon>Gunneridae</taxon>
        <taxon>Pentapetalae</taxon>
        <taxon>rosids</taxon>
        <taxon>fabids</taxon>
        <taxon>Rosales</taxon>
        <taxon>Cannabaceae</taxon>
        <taxon>Cannabis</taxon>
    </lineage>
</organism>
<dbReference type="Proteomes" id="UP000596661">
    <property type="component" value="Chromosome 2"/>
</dbReference>
<dbReference type="AlphaFoldDB" id="A0A803NSN5"/>
<sequence>MGNANTRFTIWSAINGRHFRNGGRASLLLSYSHKIVAYWGKGSQMNSPVDRDPFAGVAFRGRSYRLNGTPTRPAHHGHQDQDHNQRPNHQANDNGGVFRGRSYRLSGN</sequence>